<sequence>MQKNAQILYESQFSKEERGFESLGTMAIYFYWGEDDFALHKAVDKLRESVIDPQWASFNYDKIAAERPEGVIEGLNQAMTPPFGAQRRLVWLCDTTVCQQCSEALLAELERTFSALPDTSVVLLTTRNKPDGRLKSTKLLQKHAEIKEFSLIPPWKEDLLAQQVKQAAFDLGVKLTPEGIDLLVDAVGNDTRLQDSELRKLQLYADSTQKTLSADVVAALVTANTQNSFKLADAIREGDTGRALALVEDLIARNEPPLVIAATIIGRFRTWLWVKLMTAEGIRDEMAIAKAAEVPNPKRVYILLKEVQSISLHQLQKTLPILLDLEVSLKQGSAAKTTLIAKVIELCQILRTVSRP</sequence>
<dbReference type="SUPFAM" id="SSF48019">
    <property type="entry name" value="post-AAA+ oligomerization domain-like"/>
    <property type="match status" value="1"/>
</dbReference>
<evidence type="ECO:0000259" key="10">
    <source>
        <dbReference type="Pfam" id="PF21694"/>
    </source>
</evidence>
<reference evidence="11" key="1">
    <citation type="submission" date="2019-10" db="EMBL/GenBank/DDBJ databases">
        <title>Draft genome sequece of Microseira wollei NIES-4236.</title>
        <authorList>
            <person name="Yamaguchi H."/>
            <person name="Suzuki S."/>
            <person name="Kawachi M."/>
        </authorList>
    </citation>
    <scope>NUCLEOTIDE SEQUENCE</scope>
    <source>
        <strain evidence="11">NIES-4236</strain>
    </source>
</reference>
<dbReference type="InterPro" id="IPR010372">
    <property type="entry name" value="DNA_pol3_delta_N"/>
</dbReference>
<dbReference type="Gene3D" id="1.20.272.10">
    <property type="match status" value="1"/>
</dbReference>
<dbReference type="GO" id="GO:0009360">
    <property type="term" value="C:DNA polymerase III complex"/>
    <property type="evidence" value="ECO:0007669"/>
    <property type="project" value="InterPro"/>
</dbReference>
<protein>
    <recommendedName>
        <fullName evidence="2">DNA polymerase III subunit delta</fullName>
        <ecNumber evidence="1">2.7.7.7</ecNumber>
    </recommendedName>
</protein>
<dbReference type="Pfam" id="PF06144">
    <property type="entry name" value="DNA_pol3_delta"/>
    <property type="match status" value="1"/>
</dbReference>
<dbReference type="AlphaFoldDB" id="A0AAV3X5J0"/>
<keyword evidence="12" id="KW-1185">Reference proteome</keyword>
<dbReference type="EC" id="2.7.7.7" evidence="1"/>
<comment type="catalytic activity">
    <reaction evidence="8">
        <text>DNA(n) + a 2'-deoxyribonucleoside 5'-triphosphate = DNA(n+1) + diphosphate</text>
        <dbReference type="Rhea" id="RHEA:22508"/>
        <dbReference type="Rhea" id="RHEA-COMP:17339"/>
        <dbReference type="Rhea" id="RHEA-COMP:17340"/>
        <dbReference type="ChEBI" id="CHEBI:33019"/>
        <dbReference type="ChEBI" id="CHEBI:61560"/>
        <dbReference type="ChEBI" id="CHEBI:173112"/>
        <dbReference type="EC" id="2.7.7.7"/>
    </reaction>
</comment>
<dbReference type="InterPro" id="IPR008921">
    <property type="entry name" value="DNA_pol3_clamp-load_cplx_C"/>
</dbReference>
<gene>
    <name evidence="11" type="ORF">MiSe_23070</name>
</gene>
<evidence type="ECO:0000256" key="1">
    <source>
        <dbReference type="ARBA" id="ARBA00012417"/>
    </source>
</evidence>
<dbReference type="Gene3D" id="3.40.50.300">
    <property type="entry name" value="P-loop containing nucleotide triphosphate hydrolases"/>
    <property type="match status" value="1"/>
</dbReference>
<name>A0AAV3X5J0_9CYAN</name>
<evidence type="ECO:0000313" key="12">
    <source>
        <dbReference type="Proteomes" id="UP001050975"/>
    </source>
</evidence>
<proteinExistence type="inferred from homology"/>
<keyword evidence="5" id="KW-0235">DNA replication</keyword>
<dbReference type="Proteomes" id="UP001050975">
    <property type="component" value="Unassembled WGS sequence"/>
</dbReference>
<dbReference type="GO" id="GO:0006261">
    <property type="term" value="P:DNA-templated DNA replication"/>
    <property type="evidence" value="ECO:0007669"/>
    <property type="project" value="TreeGrafter"/>
</dbReference>
<dbReference type="PANTHER" id="PTHR34388:SF1">
    <property type="entry name" value="DNA POLYMERASE III SUBUNIT DELTA"/>
    <property type="match status" value="1"/>
</dbReference>
<evidence type="ECO:0000256" key="8">
    <source>
        <dbReference type="ARBA" id="ARBA00049244"/>
    </source>
</evidence>
<accession>A0AAV3X5J0</accession>
<comment type="similarity">
    <text evidence="7">Belongs to the DNA polymerase HolA subunit family.</text>
</comment>
<organism evidence="11 12">
    <name type="scientific">Microseira wollei NIES-4236</name>
    <dbReference type="NCBI Taxonomy" id="2530354"/>
    <lineage>
        <taxon>Bacteria</taxon>
        <taxon>Bacillati</taxon>
        <taxon>Cyanobacteriota</taxon>
        <taxon>Cyanophyceae</taxon>
        <taxon>Oscillatoriophycideae</taxon>
        <taxon>Aerosakkonematales</taxon>
        <taxon>Aerosakkonemataceae</taxon>
        <taxon>Microseira</taxon>
    </lineage>
</organism>
<comment type="caution">
    <text evidence="11">The sequence shown here is derived from an EMBL/GenBank/DDBJ whole genome shotgun (WGS) entry which is preliminary data.</text>
</comment>
<evidence type="ECO:0000256" key="3">
    <source>
        <dbReference type="ARBA" id="ARBA00022679"/>
    </source>
</evidence>
<dbReference type="SUPFAM" id="SSF52540">
    <property type="entry name" value="P-loop containing nucleoside triphosphate hydrolases"/>
    <property type="match status" value="1"/>
</dbReference>
<dbReference type="EMBL" id="BLAY01000030">
    <property type="protein sequence ID" value="GET37553.1"/>
    <property type="molecule type" value="Genomic_DNA"/>
</dbReference>
<evidence type="ECO:0000259" key="9">
    <source>
        <dbReference type="Pfam" id="PF06144"/>
    </source>
</evidence>
<evidence type="ECO:0000256" key="6">
    <source>
        <dbReference type="ARBA" id="ARBA00022932"/>
    </source>
</evidence>
<dbReference type="Pfam" id="PF21694">
    <property type="entry name" value="DNA_pol3_delta_C"/>
    <property type="match status" value="1"/>
</dbReference>
<dbReference type="GO" id="GO:0003677">
    <property type="term" value="F:DNA binding"/>
    <property type="evidence" value="ECO:0007669"/>
    <property type="project" value="InterPro"/>
</dbReference>
<keyword evidence="3" id="KW-0808">Transferase</keyword>
<evidence type="ECO:0000256" key="7">
    <source>
        <dbReference type="ARBA" id="ARBA00034754"/>
    </source>
</evidence>
<feature type="domain" description="DNA polymerase III delta subunit-like C-terminal" evidence="10">
    <location>
        <begin position="226"/>
        <end position="340"/>
    </location>
</feature>
<dbReference type="InterPro" id="IPR048466">
    <property type="entry name" value="DNA_pol3_delta-like_C"/>
</dbReference>
<keyword evidence="4" id="KW-0548">Nucleotidyltransferase</keyword>
<dbReference type="InterPro" id="IPR027417">
    <property type="entry name" value="P-loop_NTPase"/>
</dbReference>
<dbReference type="NCBIfam" id="TIGR01128">
    <property type="entry name" value="holA"/>
    <property type="match status" value="1"/>
</dbReference>
<evidence type="ECO:0000256" key="5">
    <source>
        <dbReference type="ARBA" id="ARBA00022705"/>
    </source>
</evidence>
<evidence type="ECO:0000256" key="2">
    <source>
        <dbReference type="ARBA" id="ARBA00017703"/>
    </source>
</evidence>
<evidence type="ECO:0000313" key="11">
    <source>
        <dbReference type="EMBL" id="GET37553.1"/>
    </source>
</evidence>
<keyword evidence="6" id="KW-0239">DNA-directed DNA polymerase</keyword>
<feature type="domain" description="DNA polymerase III delta N-terminal" evidence="9">
    <location>
        <begin position="29"/>
        <end position="149"/>
    </location>
</feature>
<dbReference type="PANTHER" id="PTHR34388">
    <property type="entry name" value="DNA POLYMERASE III SUBUNIT DELTA"/>
    <property type="match status" value="1"/>
</dbReference>
<dbReference type="GO" id="GO:0003887">
    <property type="term" value="F:DNA-directed DNA polymerase activity"/>
    <property type="evidence" value="ECO:0007669"/>
    <property type="project" value="UniProtKB-KW"/>
</dbReference>
<dbReference type="Gene3D" id="1.10.8.60">
    <property type="match status" value="1"/>
</dbReference>
<evidence type="ECO:0000256" key="4">
    <source>
        <dbReference type="ARBA" id="ARBA00022695"/>
    </source>
</evidence>
<dbReference type="InterPro" id="IPR005790">
    <property type="entry name" value="DNA_polIII_delta"/>
</dbReference>